<accession>K8W704</accession>
<keyword evidence="2" id="KW-1185">Reference proteome</keyword>
<evidence type="ECO:0000313" key="2">
    <source>
        <dbReference type="Proteomes" id="UP000010290"/>
    </source>
</evidence>
<dbReference type="HOGENOM" id="CLU_2919120_0_0_6"/>
<protein>
    <submittedName>
        <fullName evidence="1">Uncharacterized protein</fullName>
    </submittedName>
</protein>
<organism evidence="1 2">
    <name type="scientific">Providencia sneebia DSM 19967</name>
    <dbReference type="NCBI Taxonomy" id="1141660"/>
    <lineage>
        <taxon>Bacteria</taxon>
        <taxon>Pseudomonadati</taxon>
        <taxon>Pseudomonadota</taxon>
        <taxon>Gammaproteobacteria</taxon>
        <taxon>Enterobacterales</taxon>
        <taxon>Morganellaceae</taxon>
        <taxon>Providencia</taxon>
    </lineage>
</organism>
<dbReference type="Proteomes" id="UP000010290">
    <property type="component" value="Chromosome"/>
</dbReference>
<dbReference type="AlphaFoldDB" id="K8W704"/>
<comment type="caution">
    <text evidence="1">The sequence shown here is derived from an EMBL/GenBank/DDBJ whole genome shotgun (WGS) entry which is preliminary data.</text>
</comment>
<name>K8W704_9GAMM</name>
<sequence length="61" mass="7275">MNFVNTAKIKLNRSNNSLLFFARVNLTTWQRVIFMVSLPQLPKPFFGWIIELNQHNLIENR</sequence>
<evidence type="ECO:0000313" key="1">
    <source>
        <dbReference type="EMBL" id="EKT56324.1"/>
    </source>
</evidence>
<proteinExistence type="predicted"/>
<dbReference type="EMBL" id="AKKN01000009">
    <property type="protein sequence ID" value="EKT56324.1"/>
    <property type="molecule type" value="Genomic_DNA"/>
</dbReference>
<dbReference type="PATRIC" id="fig|1141660.3.peg.2056"/>
<gene>
    <name evidence="1" type="ORF">OO7_10302</name>
</gene>
<reference evidence="1 2" key="1">
    <citation type="journal article" date="2012" name="BMC Genomics">
        <title>Comparative genomics of bacteria in the genus Providencia isolated from wild Drosophila melanogaster.</title>
        <authorList>
            <person name="Galac M.R."/>
            <person name="Lazzaro B.P."/>
        </authorList>
    </citation>
    <scope>NUCLEOTIDE SEQUENCE [LARGE SCALE GENOMIC DNA]</scope>
    <source>
        <strain evidence="1 2">DSM 19967</strain>
    </source>
</reference>